<keyword evidence="3" id="KW-1185">Reference proteome</keyword>
<dbReference type="AlphaFoldDB" id="Q239F4"/>
<evidence type="ECO:0000313" key="3">
    <source>
        <dbReference type="Proteomes" id="UP000009168"/>
    </source>
</evidence>
<gene>
    <name evidence="2" type="ORF">TTHERM_00448600</name>
</gene>
<evidence type="ECO:0000313" key="2">
    <source>
        <dbReference type="EMBL" id="EAR93016.4"/>
    </source>
</evidence>
<name>Q239F4_TETTS</name>
<dbReference type="EMBL" id="GG662738">
    <property type="protein sequence ID" value="EAR93016.4"/>
    <property type="molecule type" value="Genomic_DNA"/>
</dbReference>
<dbReference type="KEGG" id="tet:TTHERM_00448600"/>
<keyword evidence="1" id="KW-0175">Coiled coil</keyword>
<proteinExistence type="predicted"/>
<dbReference type="RefSeq" id="XP_001013261.4">
    <property type="nucleotide sequence ID" value="XM_001013261.4"/>
</dbReference>
<dbReference type="HOGENOM" id="CLU_620419_0_0_1"/>
<accession>Q239F4</accession>
<sequence>MNYQKRVKPCLGLFIFNLSDITSPLMELSYIIISQESKQIQKVFQFKNTIPFGNQKPFLFQSLLSIQTYLKESKIQHIPVFYNTLAVSNFLFRLKEDEFKEFKKFCKNPVELFDIILPNQHFSQQQSNFNELSYRSNELQKVSQLDKEAQHYVALILYLNSNRIYFYEKCRKFGNKESQQKYQKAIESMKQRIQQINSNKQDKNVKDQKNVKNQFLESSDDEESFSDDELQKAIKLSLMECQQNQINNKNYQIPKLNQNIDEFNQMQNSNQFNNLANQQNVRNNNFQFLNFDNNYLTDQMTSFTNQQRKQEFQFKEGQEERRKKFEEIQKKQLDLFLKSESALYKEFIKKQTEEFESFQQNIKQLQQNLNNQLKF</sequence>
<organism evidence="2 3">
    <name type="scientific">Tetrahymena thermophila (strain SB210)</name>
    <dbReference type="NCBI Taxonomy" id="312017"/>
    <lineage>
        <taxon>Eukaryota</taxon>
        <taxon>Sar</taxon>
        <taxon>Alveolata</taxon>
        <taxon>Ciliophora</taxon>
        <taxon>Intramacronucleata</taxon>
        <taxon>Oligohymenophorea</taxon>
        <taxon>Hymenostomatida</taxon>
        <taxon>Tetrahymenina</taxon>
        <taxon>Tetrahymenidae</taxon>
        <taxon>Tetrahymena</taxon>
    </lineage>
</organism>
<dbReference type="Proteomes" id="UP000009168">
    <property type="component" value="Unassembled WGS sequence"/>
</dbReference>
<protein>
    <submittedName>
        <fullName evidence="2">Uncharacterized protein</fullName>
    </submittedName>
</protein>
<dbReference type="InParanoid" id="Q239F4"/>
<dbReference type="GeneID" id="7824536"/>
<feature type="coiled-coil region" evidence="1">
    <location>
        <begin position="179"/>
        <end position="206"/>
    </location>
</feature>
<evidence type="ECO:0000256" key="1">
    <source>
        <dbReference type="SAM" id="Coils"/>
    </source>
</evidence>
<reference evidence="3" key="1">
    <citation type="journal article" date="2006" name="PLoS Biol.">
        <title>Macronuclear genome sequence of the ciliate Tetrahymena thermophila, a model eukaryote.</title>
        <authorList>
            <person name="Eisen J.A."/>
            <person name="Coyne R.S."/>
            <person name="Wu M."/>
            <person name="Wu D."/>
            <person name="Thiagarajan M."/>
            <person name="Wortman J.R."/>
            <person name="Badger J.H."/>
            <person name="Ren Q."/>
            <person name="Amedeo P."/>
            <person name="Jones K.M."/>
            <person name="Tallon L.J."/>
            <person name="Delcher A.L."/>
            <person name="Salzberg S.L."/>
            <person name="Silva J.C."/>
            <person name="Haas B.J."/>
            <person name="Majoros W.H."/>
            <person name="Farzad M."/>
            <person name="Carlton J.M."/>
            <person name="Smith R.K. Jr."/>
            <person name="Garg J."/>
            <person name="Pearlman R.E."/>
            <person name="Karrer K.M."/>
            <person name="Sun L."/>
            <person name="Manning G."/>
            <person name="Elde N.C."/>
            <person name="Turkewitz A.P."/>
            <person name="Asai D.J."/>
            <person name="Wilkes D.E."/>
            <person name="Wang Y."/>
            <person name="Cai H."/>
            <person name="Collins K."/>
            <person name="Stewart B.A."/>
            <person name="Lee S.R."/>
            <person name="Wilamowska K."/>
            <person name="Weinberg Z."/>
            <person name="Ruzzo W.L."/>
            <person name="Wloga D."/>
            <person name="Gaertig J."/>
            <person name="Frankel J."/>
            <person name="Tsao C.-C."/>
            <person name="Gorovsky M.A."/>
            <person name="Keeling P.J."/>
            <person name="Waller R.F."/>
            <person name="Patron N.J."/>
            <person name="Cherry J.M."/>
            <person name="Stover N.A."/>
            <person name="Krieger C.J."/>
            <person name="del Toro C."/>
            <person name="Ryder H.F."/>
            <person name="Williamson S.C."/>
            <person name="Barbeau R.A."/>
            <person name="Hamilton E.P."/>
            <person name="Orias E."/>
        </authorList>
    </citation>
    <scope>NUCLEOTIDE SEQUENCE [LARGE SCALE GENOMIC DNA]</scope>
    <source>
        <strain evidence="3">SB210</strain>
    </source>
</reference>